<feature type="transmembrane region" description="Helical" evidence="3">
    <location>
        <begin position="12"/>
        <end position="35"/>
    </location>
</feature>
<protein>
    <submittedName>
        <fullName evidence="6">Nematode cuticle collagen N-terminal domain-containing protein</fullName>
    </submittedName>
</protein>
<dbReference type="Pfam" id="PF01484">
    <property type="entry name" value="Col_cuticle_N"/>
    <property type="match status" value="1"/>
</dbReference>
<feature type="region of interest" description="Disordered" evidence="2">
    <location>
        <begin position="93"/>
        <end position="123"/>
    </location>
</feature>
<dbReference type="AlphaFoldDB" id="A0A914XH92"/>
<feature type="compositionally biased region" description="Polar residues" evidence="2">
    <location>
        <begin position="304"/>
        <end position="345"/>
    </location>
</feature>
<name>A0A914XH92_9BILA</name>
<feature type="region of interest" description="Disordered" evidence="2">
    <location>
        <begin position="217"/>
        <end position="375"/>
    </location>
</feature>
<feature type="compositionally biased region" description="Polar residues" evidence="2">
    <location>
        <begin position="502"/>
        <end position="512"/>
    </location>
</feature>
<keyword evidence="3" id="KW-0812">Transmembrane</keyword>
<dbReference type="InterPro" id="IPR002486">
    <property type="entry name" value="Col_cuticle_N"/>
</dbReference>
<feature type="compositionally biased region" description="Basic and acidic residues" evidence="2">
    <location>
        <begin position="438"/>
        <end position="453"/>
    </location>
</feature>
<feature type="compositionally biased region" description="Low complexity" evidence="2">
    <location>
        <begin position="513"/>
        <end position="523"/>
    </location>
</feature>
<dbReference type="WBParaSite" id="PSAMB.scaffold806size41114.g8818.t1">
    <property type="protein sequence ID" value="PSAMB.scaffold806size41114.g8818.t1"/>
    <property type="gene ID" value="PSAMB.scaffold806size41114.g8818"/>
</dbReference>
<feature type="region of interest" description="Disordered" evidence="2">
    <location>
        <begin position="502"/>
        <end position="544"/>
    </location>
</feature>
<reference evidence="6" key="1">
    <citation type="submission" date="2022-11" db="UniProtKB">
        <authorList>
            <consortium name="WormBaseParasite"/>
        </authorList>
    </citation>
    <scope>IDENTIFICATION</scope>
</reference>
<feature type="compositionally biased region" description="Polar residues" evidence="2">
    <location>
        <begin position="353"/>
        <end position="371"/>
    </location>
</feature>
<dbReference type="InterPro" id="IPR008160">
    <property type="entry name" value="Collagen"/>
</dbReference>
<evidence type="ECO:0000256" key="2">
    <source>
        <dbReference type="SAM" id="MobiDB-lite"/>
    </source>
</evidence>
<evidence type="ECO:0000259" key="4">
    <source>
        <dbReference type="SMART" id="SM01088"/>
    </source>
</evidence>
<keyword evidence="3" id="KW-1133">Transmembrane helix</keyword>
<keyword evidence="1" id="KW-0677">Repeat</keyword>
<dbReference type="Pfam" id="PF01391">
    <property type="entry name" value="Collagen"/>
    <property type="match status" value="2"/>
</dbReference>
<feature type="compositionally biased region" description="Polar residues" evidence="2">
    <location>
        <begin position="275"/>
        <end position="297"/>
    </location>
</feature>
<keyword evidence="3" id="KW-0472">Membrane</keyword>
<dbReference type="PANTHER" id="PTHR24637:SF420">
    <property type="entry name" value="NEMATODE CUTICLE COLLAGEN N-TERMINAL DOMAIN-CONTAINING PROTEIN"/>
    <property type="match status" value="1"/>
</dbReference>
<dbReference type="SMART" id="SM01088">
    <property type="entry name" value="Col_cuticle_N"/>
    <property type="match status" value="1"/>
</dbReference>
<evidence type="ECO:0000256" key="3">
    <source>
        <dbReference type="SAM" id="Phobius"/>
    </source>
</evidence>
<feature type="compositionally biased region" description="Pro residues" evidence="2">
    <location>
        <begin position="258"/>
        <end position="270"/>
    </location>
</feature>
<evidence type="ECO:0000313" key="5">
    <source>
        <dbReference type="Proteomes" id="UP000887566"/>
    </source>
</evidence>
<dbReference type="PANTHER" id="PTHR24637">
    <property type="entry name" value="COLLAGEN"/>
    <property type="match status" value="1"/>
</dbReference>
<proteinExistence type="predicted"/>
<organism evidence="5 6">
    <name type="scientific">Plectus sambesii</name>
    <dbReference type="NCBI Taxonomy" id="2011161"/>
    <lineage>
        <taxon>Eukaryota</taxon>
        <taxon>Metazoa</taxon>
        <taxon>Ecdysozoa</taxon>
        <taxon>Nematoda</taxon>
        <taxon>Chromadorea</taxon>
        <taxon>Plectida</taxon>
        <taxon>Plectina</taxon>
        <taxon>Plectoidea</taxon>
        <taxon>Plectidae</taxon>
        <taxon>Plectus</taxon>
    </lineage>
</organism>
<dbReference type="GO" id="GO:0042302">
    <property type="term" value="F:structural constituent of cuticle"/>
    <property type="evidence" value="ECO:0007669"/>
    <property type="project" value="InterPro"/>
</dbReference>
<evidence type="ECO:0000256" key="1">
    <source>
        <dbReference type="ARBA" id="ARBA00022737"/>
    </source>
</evidence>
<feature type="region of interest" description="Disordered" evidence="2">
    <location>
        <begin position="418"/>
        <end position="466"/>
    </location>
</feature>
<accession>A0A914XH92</accession>
<feature type="compositionally biased region" description="Low complexity" evidence="2">
    <location>
        <begin position="530"/>
        <end position="542"/>
    </location>
</feature>
<feature type="domain" description="Nematode cuticle collagen N-terminal" evidence="4">
    <location>
        <begin position="13"/>
        <end position="63"/>
    </location>
</feature>
<evidence type="ECO:0000313" key="6">
    <source>
        <dbReference type="WBParaSite" id="PSAMB.scaffold806size41114.g8818.t1"/>
    </source>
</evidence>
<feature type="compositionally biased region" description="Polar residues" evidence="2">
    <location>
        <begin position="420"/>
        <end position="437"/>
    </location>
</feature>
<keyword evidence="5" id="KW-1185">Reference proteome</keyword>
<feature type="compositionally biased region" description="Gly residues" evidence="2">
    <location>
        <begin position="238"/>
        <end position="247"/>
    </location>
</feature>
<sequence>MESTSFMATKQATFLATVCSTVSVLAIVVTLPLFYNHMQRVRTIMLNEVDFCKSETNVIWKNAITTSLTASRNTRQIGDNGSSCCACQQGSPGAHGQPGKSGHPGSDGPPGTKGENGRTGKYIAPKSSSCQKVPLAQNALVDLLVLWAQKVTRANGDREGYLACPDLLENQRDQDRKVILVDKAPLEVQAHEVQLAIQEGSFQEVMHHQDAPVRLVSSAPEDSQGYKVRNDGRPGIIGQAGGTGPLGERGNDGVDGPPGNPGPSGPPGAPGIPGSCSQCEKSNKNPATNNAYESSVPQPIPGAINTQHEQSSLRLPNSEQVQPPSANNQFPLAENHLTSTNQGQHPSEDETTLESQPSNQQAASHISSPDDQTAAPVHVQVPEPVFTVLPPGETPAAPAPAPRPLVEPEVPVEAIAVSPQTSEDQPSVIEENTNNNERPVEKSDMAEKNKSELPTEENIPLVPNDQMTTNPVEELEELEAAFTEFTTQNVPDERITSAQVDQQETLPNKVSQPLSGDLPALLSPAPPAPLSSSSTNTPLTDPISEHMSLSVPAILPPATPNSAPAIPPATLPAVPPPSSPAEILPPSVNQPVFDPANPYPNDLPNTPEVIDPAVVARSAQITHELYFSNISNNPTKSKNPFVPLPIHQQVPIQLSIPVNGNIDENSEFIAETKPLSSLDLDDGSQLDARPAHYEREEIADRTLLADGPSQFEKH</sequence>
<dbReference type="Proteomes" id="UP000887566">
    <property type="component" value="Unplaced"/>
</dbReference>